<keyword evidence="2" id="KW-1185">Reference proteome</keyword>
<evidence type="ECO:0000313" key="1">
    <source>
        <dbReference type="EMBL" id="RIA87927.1"/>
    </source>
</evidence>
<sequence length="118" mass="13045">MAKWIRRLTTDQEIPDCQYVPTGRSLHTATLIGTKIFFFGGATGIINGVLQPSRDFFYLDLSNSFDKTTGALPFVDLSDKALEVPTHFGAATTAFGEPKDSIFLFGGDMENLMIYKLN</sequence>
<reference evidence="1 2" key="1">
    <citation type="submission" date="2018-06" db="EMBL/GenBank/DDBJ databases">
        <title>Comparative genomics reveals the genomic features of Rhizophagus irregularis, R. cerebriforme, R. diaphanum and Gigaspora rosea, and their symbiotic lifestyle signature.</title>
        <authorList>
            <person name="Morin E."/>
            <person name="San Clemente H."/>
            <person name="Chen E.C.H."/>
            <person name="De La Providencia I."/>
            <person name="Hainaut M."/>
            <person name="Kuo A."/>
            <person name="Kohler A."/>
            <person name="Murat C."/>
            <person name="Tang N."/>
            <person name="Roy S."/>
            <person name="Loubradou J."/>
            <person name="Henrissat B."/>
            <person name="Grigoriev I.V."/>
            <person name="Corradi N."/>
            <person name="Roux C."/>
            <person name="Martin F.M."/>
        </authorList>
    </citation>
    <scope>NUCLEOTIDE SEQUENCE [LARGE SCALE GENOMIC DNA]</scope>
    <source>
        <strain evidence="1 2">DAOM 227022</strain>
    </source>
</reference>
<evidence type="ECO:0000313" key="2">
    <source>
        <dbReference type="Proteomes" id="UP000265703"/>
    </source>
</evidence>
<comment type="caution">
    <text evidence="1">The sequence shown here is derived from an EMBL/GenBank/DDBJ whole genome shotgun (WGS) entry which is preliminary data.</text>
</comment>
<dbReference type="AlphaFoldDB" id="A0A397SVP3"/>
<dbReference type="EMBL" id="QKYT01000286">
    <property type="protein sequence ID" value="RIA87927.1"/>
    <property type="molecule type" value="Genomic_DNA"/>
</dbReference>
<protein>
    <submittedName>
        <fullName evidence="1">Uncharacterized protein</fullName>
    </submittedName>
</protein>
<dbReference type="Gene3D" id="2.120.10.80">
    <property type="entry name" value="Kelch-type beta propeller"/>
    <property type="match status" value="1"/>
</dbReference>
<proteinExistence type="predicted"/>
<name>A0A397SVP3_9GLOM</name>
<dbReference type="OrthoDB" id="45365at2759"/>
<organism evidence="1 2">
    <name type="scientific">Glomus cerebriforme</name>
    <dbReference type="NCBI Taxonomy" id="658196"/>
    <lineage>
        <taxon>Eukaryota</taxon>
        <taxon>Fungi</taxon>
        <taxon>Fungi incertae sedis</taxon>
        <taxon>Mucoromycota</taxon>
        <taxon>Glomeromycotina</taxon>
        <taxon>Glomeromycetes</taxon>
        <taxon>Glomerales</taxon>
        <taxon>Glomeraceae</taxon>
        <taxon>Glomus</taxon>
    </lineage>
</organism>
<dbReference type="Proteomes" id="UP000265703">
    <property type="component" value="Unassembled WGS sequence"/>
</dbReference>
<accession>A0A397SVP3</accession>
<dbReference type="SUPFAM" id="SSF117281">
    <property type="entry name" value="Kelch motif"/>
    <property type="match status" value="1"/>
</dbReference>
<dbReference type="InterPro" id="IPR015915">
    <property type="entry name" value="Kelch-typ_b-propeller"/>
</dbReference>
<gene>
    <name evidence="1" type="ORF">C1645_739756</name>
</gene>